<dbReference type="PANTHER" id="PTHR22603:SF66">
    <property type="entry name" value="ETHANOLAMINE KINASE"/>
    <property type="match status" value="1"/>
</dbReference>
<evidence type="ECO:0000256" key="2">
    <source>
        <dbReference type="ARBA" id="ARBA00038211"/>
    </source>
</evidence>
<dbReference type="GO" id="GO:0006646">
    <property type="term" value="P:phosphatidylethanolamine biosynthetic process"/>
    <property type="evidence" value="ECO:0007669"/>
    <property type="project" value="TreeGrafter"/>
</dbReference>
<evidence type="ECO:0000256" key="3">
    <source>
        <dbReference type="ARBA" id="ARBA00038874"/>
    </source>
</evidence>
<reference evidence="4" key="1">
    <citation type="journal article" date="2020" name="Stud. Mycol.">
        <title>101 Dothideomycetes genomes: a test case for predicting lifestyles and emergence of pathogens.</title>
        <authorList>
            <person name="Haridas S."/>
            <person name="Albert R."/>
            <person name="Binder M."/>
            <person name="Bloem J."/>
            <person name="Labutti K."/>
            <person name="Salamov A."/>
            <person name="Andreopoulos B."/>
            <person name="Baker S."/>
            <person name="Barry K."/>
            <person name="Bills G."/>
            <person name="Bluhm B."/>
            <person name="Cannon C."/>
            <person name="Castanera R."/>
            <person name="Culley D."/>
            <person name="Daum C."/>
            <person name="Ezra D."/>
            <person name="Gonzalez J."/>
            <person name="Henrissat B."/>
            <person name="Kuo A."/>
            <person name="Liang C."/>
            <person name="Lipzen A."/>
            <person name="Lutzoni F."/>
            <person name="Magnuson J."/>
            <person name="Mondo S."/>
            <person name="Nolan M."/>
            <person name="Ohm R."/>
            <person name="Pangilinan J."/>
            <person name="Park H.-J."/>
            <person name="Ramirez L."/>
            <person name="Alfaro M."/>
            <person name="Sun H."/>
            <person name="Tritt A."/>
            <person name="Yoshinaga Y."/>
            <person name="Zwiers L.-H."/>
            <person name="Turgeon B."/>
            <person name="Goodwin S."/>
            <person name="Spatafora J."/>
            <person name="Crous P."/>
            <person name="Grigoriev I."/>
        </authorList>
    </citation>
    <scope>NUCLEOTIDE SEQUENCE</scope>
    <source>
        <strain evidence="4">CBS 133067</strain>
    </source>
</reference>
<dbReference type="PANTHER" id="PTHR22603">
    <property type="entry name" value="CHOLINE/ETHANOALAMINE KINASE"/>
    <property type="match status" value="1"/>
</dbReference>
<evidence type="ECO:0000313" key="5">
    <source>
        <dbReference type="Proteomes" id="UP000799772"/>
    </source>
</evidence>
<comment type="similarity">
    <text evidence="2">Belongs to the choline/ethanolamine kinase family.</text>
</comment>
<evidence type="ECO:0000256" key="1">
    <source>
        <dbReference type="ARBA" id="ARBA00037883"/>
    </source>
</evidence>
<dbReference type="Gene3D" id="3.90.1200.10">
    <property type="match status" value="1"/>
</dbReference>
<keyword evidence="5" id="KW-1185">Reference proteome</keyword>
<organism evidence="4 5">
    <name type="scientific">Rhizodiscina lignyota</name>
    <dbReference type="NCBI Taxonomy" id="1504668"/>
    <lineage>
        <taxon>Eukaryota</taxon>
        <taxon>Fungi</taxon>
        <taxon>Dikarya</taxon>
        <taxon>Ascomycota</taxon>
        <taxon>Pezizomycotina</taxon>
        <taxon>Dothideomycetes</taxon>
        <taxon>Pleosporomycetidae</taxon>
        <taxon>Aulographales</taxon>
        <taxon>Rhizodiscinaceae</taxon>
        <taxon>Rhizodiscina</taxon>
    </lineage>
</organism>
<keyword evidence="4" id="KW-0808">Transferase</keyword>
<protein>
    <recommendedName>
        <fullName evidence="3">ethanolamine kinase</fullName>
        <ecNumber evidence="3">2.7.1.82</ecNumber>
    </recommendedName>
</protein>
<dbReference type="GO" id="GO:0005737">
    <property type="term" value="C:cytoplasm"/>
    <property type="evidence" value="ECO:0007669"/>
    <property type="project" value="TreeGrafter"/>
</dbReference>
<accession>A0A9P4I157</accession>
<dbReference type="InterPro" id="IPR011009">
    <property type="entry name" value="Kinase-like_dom_sf"/>
</dbReference>
<dbReference type="EC" id="2.7.1.82" evidence="3"/>
<comment type="pathway">
    <text evidence="1">Phospholipid metabolism; phosphatidylethanolamine biosynthesis; phosphatidylethanolamine from ethanolamine: step 1/3.</text>
</comment>
<name>A0A9P4I157_9PEZI</name>
<dbReference type="GO" id="GO:0004305">
    <property type="term" value="F:ethanolamine kinase activity"/>
    <property type="evidence" value="ECO:0007669"/>
    <property type="project" value="UniProtKB-EC"/>
</dbReference>
<dbReference type="OrthoDB" id="10267235at2759"/>
<dbReference type="Pfam" id="PF01633">
    <property type="entry name" value="Choline_kinase"/>
    <property type="match status" value="1"/>
</dbReference>
<proteinExistence type="inferred from homology"/>
<dbReference type="SUPFAM" id="SSF56112">
    <property type="entry name" value="Protein kinase-like (PK-like)"/>
    <property type="match status" value="1"/>
</dbReference>
<gene>
    <name evidence="4" type="ORF">NA57DRAFT_48952</name>
</gene>
<dbReference type="AlphaFoldDB" id="A0A9P4I157"/>
<evidence type="ECO:0000313" key="4">
    <source>
        <dbReference type="EMBL" id="KAF2093066.1"/>
    </source>
</evidence>
<dbReference type="EMBL" id="ML978140">
    <property type="protein sequence ID" value="KAF2093066.1"/>
    <property type="molecule type" value="Genomic_DNA"/>
</dbReference>
<comment type="caution">
    <text evidence="4">The sequence shown here is derived from an EMBL/GenBank/DDBJ whole genome shotgun (WGS) entry which is preliminary data.</text>
</comment>
<keyword evidence="4" id="KW-0418">Kinase</keyword>
<dbReference type="CDD" id="cd05157">
    <property type="entry name" value="ETNK_euk"/>
    <property type="match status" value="1"/>
</dbReference>
<dbReference type="Proteomes" id="UP000799772">
    <property type="component" value="Unassembled WGS sequence"/>
</dbReference>
<sequence length="420" mass="47532">MTNSFEEKLAPLRRIHKQYDTEKGDESVLELVLALYPEWEKTKEHIRFLRFTDGITNNLYKAENRRPGLSQHQINEDAVLLRAYGHGTHLLIDRERECLSHSLCAENNLAPPLLARFDNGLMYKFIEGNVTSPADMRRPEVSRGIARKLGEWHAKIPTSLITDGAKDDYAHITPGKPVPNLWTVISRWIAALPSDTGVEIGRKAMLAGELPWIVKHLGNVHGVGSSDPSGFVFSHCDLLSGNVIMHESQANGDHASSNNGNPREMDVSFIDYEYATPAPAAFDIANHFAEWGGFDCDFSVLPTQRQRRDFLEAYLHSYHSFHQSQSGANGNSKRICDELDYLMAEVDAFRGMPGFYWGVWALIQATISQIDFDYASYAQVRLGEYWAWKKTVGGDCGHLHDGKEVKQAEQVREKRWRQES</sequence>